<feature type="transmembrane region" description="Helical" evidence="1">
    <location>
        <begin position="148"/>
        <end position="167"/>
    </location>
</feature>
<accession>A0A4C1SSU2</accession>
<organism evidence="2 3">
    <name type="scientific">Eumeta variegata</name>
    <name type="common">Bagworm moth</name>
    <name type="synonym">Eumeta japonica</name>
    <dbReference type="NCBI Taxonomy" id="151549"/>
    <lineage>
        <taxon>Eukaryota</taxon>
        <taxon>Metazoa</taxon>
        <taxon>Ecdysozoa</taxon>
        <taxon>Arthropoda</taxon>
        <taxon>Hexapoda</taxon>
        <taxon>Insecta</taxon>
        <taxon>Pterygota</taxon>
        <taxon>Neoptera</taxon>
        <taxon>Endopterygota</taxon>
        <taxon>Lepidoptera</taxon>
        <taxon>Glossata</taxon>
        <taxon>Ditrysia</taxon>
        <taxon>Tineoidea</taxon>
        <taxon>Psychidae</taxon>
        <taxon>Oiketicinae</taxon>
        <taxon>Eumeta</taxon>
    </lineage>
</organism>
<sequence>MLRSDARHAFREAVRKERARRAKRAVRTYRDSGYRGCQYFGGYYRRTYSPTSSIFRPIVAKLREILKRLKRSSACEQVHGRKHIHLLSRAKKSTLAAFAGERVHKQRAAVTRSCSCLCPFNVALSGTDRPTRAYVRGRRRPVRESRGRSVICGGPLVVVLIVIWRAIVNALNANAADTSALRHASSSRVASLTAD</sequence>
<dbReference type="Proteomes" id="UP000299102">
    <property type="component" value="Unassembled WGS sequence"/>
</dbReference>
<name>A0A4C1SSU2_EUMVA</name>
<protein>
    <submittedName>
        <fullName evidence="2">Uncharacterized protein</fullName>
    </submittedName>
</protein>
<dbReference type="AlphaFoldDB" id="A0A4C1SSU2"/>
<evidence type="ECO:0000313" key="2">
    <source>
        <dbReference type="EMBL" id="GBP04397.1"/>
    </source>
</evidence>
<dbReference type="EMBL" id="BGZK01000013">
    <property type="protein sequence ID" value="GBP04397.1"/>
    <property type="molecule type" value="Genomic_DNA"/>
</dbReference>
<reference evidence="2 3" key="1">
    <citation type="journal article" date="2019" name="Commun. Biol.">
        <title>The bagworm genome reveals a unique fibroin gene that provides high tensile strength.</title>
        <authorList>
            <person name="Kono N."/>
            <person name="Nakamura H."/>
            <person name="Ohtoshi R."/>
            <person name="Tomita M."/>
            <person name="Numata K."/>
            <person name="Arakawa K."/>
        </authorList>
    </citation>
    <scope>NUCLEOTIDE SEQUENCE [LARGE SCALE GENOMIC DNA]</scope>
</reference>
<proteinExistence type="predicted"/>
<keyword evidence="1" id="KW-0812">Transmembrane</keyword>
<gene>
    <name evidence="2" type="ORF">EVAR_6579_1</name>
</gene>
<keyword evidence="3" id="KW-1185">Reference proteome</keyword>
<keyword evidence="1" id="KW-1133">Transmembrane helix</keyword>
<keyword evidence="1" id="KW-0472">Membrane</keyword>
<evidence type="ECO:0000313" key="3">
    <source>
        <dbReference type="Proteomes" id="UP000299102"/>
    </source>
</evidence>
<evidence type="ECO:0000256" key="1">
    <source>
        <dbReference type="SAM" id="Phobius"/>
    </source>
</evidence>
<comment type="caution">
    <text evidence="2">The sequence shown here is derived from an EMBL/GenBank/DDBJ whole genome shotgun (WGS) entry which is preliminary data.</text>
</comment>